<organism evidence="1 2">
    <name type="scientific">Paenibacillus lycopersici</name>
    <dbReference type="NCBI Taxonomy" id="2704462"/>
    <lineage>
        <taxon>Bacteria</taxon>
        <taxon>Bacillati</taxon>
        <taxon>Bacillota</taxon>
        <taxon>Bacilli</taxon>
        <taxon>Bacillales</taxon>
        <taxon>Paenibacillaceae</taxon>
        <taxon>Paenibacillus</taxon>
    </lineage>
</organism>
<reference evidence="1 2" key="1">
    <citation type="submission" date="2020-01" db="EMBL/GenBank/DDBJ databases">
        <title>Paenibacillus sp. nov., isolated from tomato rhizosphere.</title>
        <authorList>
            <person name="Weon H.-Y."/>
            <person name="Lee S.A."/>
        </authorList>
    </citation>
    <scope>NUCLEOTIDE SEQUENCE [LARGE SCALE GENOMIC DNA]</scope>
    <source>
        <strain evidence="1 2">12200R-189</strain>
    </source>
</reference>
<evidence type="ECO:0000313" key="2">
    <source>
        <dbReference type="Proteomes" id="UP000476064"/>
    </source>
</evidence>
<dbReference type="KEGG" id="plyc:GXP70_16870"/>
<accession>A0A6C0G415</accession>
<dbReference type="EMBL" id="CP048209">
    <property type="protein sequence ID" value="QHT61470.1"/>
    <property type="molecule type" value="Genomic_DNA"/>
</dbReference>
<dbReference type="AlphaFoldDB" id="A0A6C0G415"/>
<protein>
    <submittedName>
        <fullName evidence="1">Uncharacterized protein</fullName>
    </submittedName>
</protein>
<dbReference type="RefSeq" id="WP_162357909.1">
    <property type="nucleotide sequence ID" value="NZ_CP048209.1"/>
</dbReference>
<keyword evidence="2" id="KW-1185">Reference proteome</keyword>
<gene>
    <name evidence="1" type="ORF">GXP70_16870</name>
</gene>
<evidence type="ECO:0000313" key="1">
    <source>
        <dbReference type="EMBL" id="QHT61470.1"/>
    </source>
</evidence>
<name>A0A6C0G415_9BACL</name>
<proteinExistence type="predicted"/>
<sequence length="99" mass="11513">MNERMAKLELRLIHQQHKDLFLQTSHTIKAINDLAEQHRILTALHAINGYKIVGSEEVLFYDTLAQVKEQIVQTLEKTVCDLEHKGDKHYEKNFTDGVE</sequence>
<dbReference type="Proteomes" id="UP000476064">
    <property type="component" value="Chromosome"/>
</dbReference>